<comment type="caution">
    <text evidence="1">The sequence shown here is derived from an EMBL/GenBank/DDBJ whole genome shotgun (WGS) entry which is preliminary data.</text>
</comment>
<accession>A0A942UVW1</accession>
<dbReference type="AlphaFoldDB" id="A0A942UVW1"/>
<gene>
    <name evidence="1" type="ORF">GOQ27_16190</name>
</gene>
<keyword evidence="2" id="KW-1185">Reference proteome</keyword>
<evidence type="ECO:0000313" key="2">
    <source>
        <dbReference type="Proteomes" id="UP000724672"/>
    </source>
</evidence>
<sequence>MADKQSKKREYLHLYSFISDKGDAISFRLNPDEEITEELFHKYENSHELSEEELNKYLISELENTIYINYEEDKEKFDKKEIEELSKNEKAQLLNKVAKIREADIK</sequence>
<dbReference type="EMBL" id="WSFT01000053">
    <property type="protein sequence ID" value="MBS4540018.1"/>
    <property type="molecule type" value="Genomic_DNA"/>
</dbReference>
<protein>
    <submittedName>
        <fullName evidence="1">Uncharacterized protein</fullName>
    </submittedName>
</protein>
<organism evidence="1 2">
    <name type="scientific">Anaeromonas frigoriresistens</name>
    <dbReference type="NCBI Taxonomy" id="2683708"/>
    <lineage>
        <taxon>Bacteria</taxon>
        <taxon>Bacillati</taxon>
        <taxon>Bacillota</taxon>
        <taxon>Tissierellia</taxon>
        <taxon>Tissierellales</taxon>
        <taxon>Thermohalobacteraceae</taxon>
        <taxon>Anaeromonas</taxon>
    </lineage>
</organism>
<proteinExistence type="predicted"/>
<dbReference type="RefSeq" id="WP_203367916.1">
    <property type="nucleotide sequence ID" value="NZ_WSFT01000053.1"/>
</dbReference>
<name>A0A942UVW1_9FIRM</name>
<evidence type="ECO:0000313" key="1">
    <source>
        <dbReference type="EMBL" id="MBS4540018.1"/>
    </source>
</evidence>
<reference evidence="1" key="1">
    <citation type="submission" date="2019-12" db="EMBL/GenBank/DDBJ databases">
        <title>Clostridiaceae gen. nov. sp. nov., isolated from sediment in Xinjiang, China.</title>
        <authorList>
            <person name="Zhang R."/>
        </authorList>
    </citation>
    <scope>NUCLEOTIDE SEQUENCE</scope>
    <source>
        <strain evidence="1">D2Q-11</strain>
    </source>
</reference>
<dbReference type="Proteomes" id="UP000724672">
    <property type="component" value="Unassembled WGS sequence"/>
</dbReference>